<evidence type="ECO:0000313" key="1">
    <source>
        <dbReference type="EMBL" id="RDX76220.1"/>
    </source>
</evidence>
<evidence type="ECO:0008006" key="3">
    <source>
        <dbReference type="Google" id="ProtNLM"/>
    </source>
</evidence>
<sequence length="331" mass="39342">MRVIMSKKTNKWAITKWGGRHTRKATTWVFDDWGDSYDLLPTWLERMVQCYLKSTYKLEIDDIVLNNQLDNCFCKFQHVFWSFKQLVMPSNIYRGTLLIATIQDENMLSHIFGQHSIPVTQKQEIYLISNRHNAKLKKELINLGYTTYQHHFEEKLIDFMNITQRCNIGLMTSQKKNGVLHMMMKAQIWTYDHELVRLCEQILKRCKKSTNYCIEYFVQRRAKARSKLGSGQMYYKKLMEAIKKLSKGLHSSKTFNPCEYGAFQTFRYPCSHVIAACAHSMIRDKRRSKSTHIRNEIDWRELQCRQKCGYCKCEGHNRSNYLCILEEHDLP</sequence>
<reference evidence="1" key="1">
    <citation type="submission" date="2018-05" db="EMBL/GenBank/DDBJ databases">
        <title>Draft genome of Mucuna pruriens seed.</title>
        <authorList>
            <person name="Nnadi N.E."/>
            <person name="Vos R."/>
            <person name="Hasami M.H."/>
            <person name="Devisetty U.K."/>
            <person name="Aguiy J.C."/>
        </authorList>
    </citation>
    <scope>NUCLEOTIDE SEQUENCE [LARGE SCALE GENOMIC DNA]</scope>
    <source>
        <strain evidence="1">JCA_2017</strain>
    </source>
</reference>
<feature type="non-terminal residue" evidence="1">
    <location>
        <position position="1"/>
    </location>
</feature>
<keyword evidence="2" id="KW-1185">Reference proteome</keyword>
<dbReference type="Proteomes" id="UP000257109">
    <property type="component" value="Unassembled WGS sequence"/>
</dbReference>
<proteinExistence type="predicted"/>
<gene>
    <name evidence="1" type="ORF">CR513_43814</name>
</gene>
<comment type="caution">
    <text evidence="1">The sequence shown here is derived from an EMBL/GenBank/DDBJ whole genome shotgun (WGS) entry which is preliminary data.</text>
</comment>
<name>A0A371FD58_MUCPR</name>
<organism evidence="1 2">
    <name type="scientific">Mucuna pruriens</name>
    <name type="common">Velvet bean</name>
    <name type="synonym">Dolichos pruriens</name>
    <dbReference type="NCBI Taxonomy" id="157652"/>
    <lineage>
        <taxon>Eukaryota</taxon>
        <taxon>Viridiplantae</taxon>
        <taxon>Streptophyta</taxon>
        <taxon>Embryophyta</taxon>
        <taxon>Tracheophyta</taxon>
        <taxon>Spermatophyta</taxon>
        <taxon>Magnoliopsida</taxon>
        <taxon>eudicotyledons</taxon>
        <taxon>Gunneridae</taxon>
        <taxon>Pentapetalae</taxon>
        <taxon>rosids</taxon>
        <taxon>fabids</taxon>
        <taxon>Fabales</taxon>
        <taxon>Fabaceae</taxon>
        <taxon>Papilionoideae</taxon>
        <taxon>50 kb inversion clade</taxon>
        <taxon>NPAAA clade</taxon>
        <taxon>indigoferoid/millettioid clade</taxon>
        <taxon>Phaseoleae</taxon>
        <taxon>Mucuna</taxon>
    </lineage>
</organism>
<dbReference type="AlphaFoldDB" id="A0A371FD58"/>
<dbReference type="EMBL" id="QJKJ01009588">
    <property type="protein sequence ID" value="RDX76220.1"/>
    <property type="molecule type" value="Genomic_DNA"/>
</dbReference>
<accession>A0A371FD58</accession>
<dbReference type="OrthoDB" id="1426028at2759"/>
<evidence type="ECO:0000313" key="2">
    <source>
        <dbReference type="Proteomes" id="UP000257109"/>
    </source>
</evidence>
<protein>
    <recommendedName>
        <fullName evidence="3">SWIM-type domain-containing protein</fullName>
    </recommendedName>
</protein>